<reference evidence="2 3" key="1">
    <citation type="journal article" date="2021" name="J. Hered.">
        <title>A chromosome-level genome assembly of the parasitoid wasp, Cotesia glomerata (Hymenoptera: Braconidae).</title>
        <authorList>
            <person name="Pinto B.J."/>
            <person name="Weis J.J."/>
            <person name="Gamble T."/>
            <person name="Ode P.J."/>
            <person name="Paul R."/>
            <person name="Zaspel J.M."/>
        </authorList>
    </citation>
    <scope>NUCLEOTIDE SEQUENCE [LARGE SCALE GENOMIC DNA]</scope>
    <source>
        <strain evidence="2">CgM1</strain>
    </source>
</reference>
<dbReference type="Proteomes" id="UP000826195">
    <property type="component" value="Unassembled WGS sequence"/>
</dbReference>
<dbReference type="AlphaFoldDB" id="A0AAV7J796"/>
<dbReference type="EMBL" id="JAHXZJ010000001">
    <property type="protein sequence ID" value="KAH0568771.1"/>
    <property type="molecule type" value="Genomic_DNA"/>
</dbReference>
<feature type="chain" id="PRO_5043933446" evidence="1">
    <location>
        <begin position="24"/>
        <end position="84"/>
    </location>
</feature>
<evidence type="ECO:0000256" key="1">
    <source>
        <dbReference type="SAM" id="SignalP"/>
    </source>
</evidence>
<dbReference type="Gene3D" id="2.10.25.10">
    <property type="entry name" value="Laminin"/>
    <property type="match status" value="1"/>
</dbReference>
<protein>
    <submittedName>
        <fullName evidence="2">Uncharacterized protein</fullName>
    </submittedName>
</protein>
<comment type="caution">
    <text evidence="2">The sequence shown here is derived from an EMBL/GenBank/DDBJ whole genome shotgun (WGS) entry which is preliminary data.</text>
</comment>
<gene>
    <name evidence="2" type="ORF">KQX54_021462</name>
</gene>
<keyword evidence="3" id="KW-1185">Reference proteome</keyword>
<organism evidence="2 3">
    <name type="scientific">Cotesia glomerata</name>
    <name type="common">Lepidopteran parasitic wasp</name>
    <name type="synonym">Apanteles glomeratus</name>
    <dbReference type="NCBI Taxonomy" id="32391"/>
    <lineage>
        <taxon>Eukaryota</taxon>
        <taxon>Metazoa</taxon>
        <taxon>Ecdysozoa</taxon>
        <taxon>Arthropoda</taxon>
        <taxon>Hexapoda</taxon>
        <taxon>Insecta</taxon>
        <taxon>Pterygota</taxon>
        <taxon>Neoptera</taxon>
        <taxon>Endopterygota</taxon>
        <taxon>Hymenoptera</taxon>
        <taxon>Apocrita</taxon>
        <taxon>Ichneumonoidea</taxon>
        <taxon>Braconidae</taxon>
        <taxon>Microgastrinae</taxon>
        <taxon>Cotesia</taxon>
    </lineage>
</organism>
<evidence type="ECO:0000313" key="3">
    <source>
        <dbReference type="Proteomes" id="UP000826195"/>
    </source>
</evidence>
<proteinExistence type="predicted"/>
<evidence type="ECO:0000313" key="2">
    <source>
        <dbReference type="EMBL" id="KAH0568771.1"/>
    </source>
</evidence>
<feature type="signal peptide" evidence="1">
    <location>
        <begin position="1"/>
        <end position="23"/>
    </location>
</feature>
<name>A0AAV7J796_COTGL</name>
<keyword evidence="1" id="KW-0732">Signal</keyword>
<sequence>MSRLLLLNIFIIASFIILKVAEGTASCDDIECAGPAYECKSCPECDLECNRAYGTCRSNCGPPGCGCSDGYCIGTDGNCVLAEN</sequence>
<accession>A0AAV7J796</accession>